<reference evidence="1 2" key="2">
    <citation type="journal article" date="2009" name="Nature">
        <title>A single regulatory gene is sufficient to alter bacterial host range.</title>
        <authorList>
            <person name="Mandel M.J."/>
            <person name="Wollenberg M.S."/>
            <person name="Stabb E.V."/>
            <person name="Visick K.L."/>
            <person name="Ruby E.G."/>
        </authorList>
    </citation>
    <scope>NUCLEOTIDE SEQUENCE [LARGE SCALE GENOMIC DNA]</scope>
    <source>
        <strain evidence="1 2">MJ11</strain>
        <plasmid evidence="2">Plasmid pMJ100</plasmid>
    </source>
</reference>
<evidence type="ECO:0000313" key="2">
    <source>
        <dbReference type="Proteomes" id="UP000001857"/>
    </source>
</evidence>
<dbReference type="KEGG" id="vfm:VFMJ11_B0125"/>
<dbReference type="EMBL" id="CP001134">
    <property type="protein sequence ID" value="ACH64663.1"/>
    <property type="molecule type" value="Genomic_DNA"/>
</dbReference>
<sequence>MASTLFIGAIRNLNTISRSDNPDFDQANEEFQAAREVFIQNRKARMHNDEELECEKCTIAMPKGYHVHHIDGDHQNNKESNFSIRCPFCHLCEHIGWVGKNRKGVIIYAPDISQENLNLLLLTAYCLEFSLSKTSKDTTEYETLEQLVLQTQSVLKAFEHTKTKVLRNYQTNCPADFADTFLAMSEDEYQQREKNTFYGLRLFFYPDGFKKEIEMFANSIFQISDSRKSNPLHPSEWLSRASIFQNQKKGIER</sequence>
<accession>B5EW68</accession>
<evidence type="ECO:0000313" key="1">
    <source>
        <dbReference type="EMBL" id="ACH64663.1"/>
    </source>
</evidence>
<protein>
    <recommendedName>
        <fullName evidence="3">HNH endonuclease</fullName>
    </recommendedName>
</protein>
<dbReference type="CDD" id="cd00085">
    <property type="entry name" value="HNHc"/>
    <property type="match status" value="1"/>
</dbReference>
<dbReference type="RefSeq" id="WP_012534446.1">
    <property type="nucleotide sequence ID" value="NC_011185.1"/>
</dbReference>
<gene>
    <name evidence="1" type="ordered locus">VFMJ11_B0125</name>
</gene>
<dbReference type="InterPro" id="IPR003615">
    <property type="entry name" value="HNH_nuc"/>
</dbReference>
<geneLocation type="plasmid" evidence="1 2">
    <name>pMJ100</name>
</geneLocation>
<reference evidence="2" key="1">
    <citation type="submission" date="2008-08" db="EMBL/GenBank/DDBJ databases">
        <title>Complete sequence of Vibrio fischeri strain MJ11.</title>
        <authorList>
            <person name="Mandel M.J."/>
            <person name="Stabb E.V."/>
            <person name="Ruby E.G."/>
            <person name="Ferriera S."/>
            <person name="Johnson J."/>
            <person name="Kravitz S."/>
            <person name="Beeson K."/>
            <person name="Sutton G."/>
            <person name="Rogers Y.-H."/>
            <person name="Friedman R."/>
            <person name="Frazier M."/>
            <person name="Venter J.C."/>
        </authorList>
    </citation>
    <scope>NUCLEOTIDE SEQUENCE [LARGE SCALE GENOMIC DNA]</scope>
    <source>
        <strain evidence="2">MJ11</strain>
        <plasmid evidence="2">Plasmid pMJ100</plasmid>
    </source>
</reference>
<organism evidence="1 2">
    <name type="scientific">Aliivibrio fischeri (strain MJ11)</name>
    <name type="common">Vibrio fischeri</name>
    <dbReference type="NCBI Taxonomy" id="388396"/>
    <lineage>
        <taxon>Bacteria</taxon>
        <taxon>Pseudomonadati</taxon>
        <taxon>Pseudomonadota</taxon>
        <taxon>Gammaproteobacteria</taxon>
        <taxon>Vibrionales</taxon>
        <taxon>Vibrionaceae</taxon>
        <taxon>Aliivibrio</taxon>
    </lineage>
</organism>
<evidence type="ECO:0008006" key="3">
    <source>
        <dbReference type="Google" id="ProtNLM"/>
    </source>
</evidence>
<dbReference type="HOGENOM" id="CLU_096064_0_0_6"/>
<proteinExistence type="predicted"/>
<keyword evidence="1" id="KW-0614">Plasmid</keyword>
<dbReference type="Proteomes" id="UP000001857">
    <property type="component" value="Plasmid pMJ100"/>
</dbReference>
<dbReference type="AlphaFoldDB" id="B5EW68"/>
<name>B5EW68_ALIFM</name>